<dbReference type="VEuPathDB" id="MicrosporidiaDB:M153_7650004095"/>
<proteinExistence type="predicted"/>
<accession>A0A0R0LW21</accession>
<evidence type="ECO:0000313" key="2">
    <source>
        <dbReference type="Proteomes" id="UP000051530"/>
    </source>
</evidence>
<dbReference type="EMBL" id="LGUB01000292">
    <property type="protein sequence ID" value="KRH93571.1"/>
    <property type="molecule type" value="Genomic_DNA"/>
</dbReference>
<name>A0A0R0LW21_9MICR</name>
<gene>
    <name evidence="1" type="ORF">M153_7650004095</name>
</gene>
<evidence type="ECO:0000313" key="1">
    <source>
        <dbReference type="EMBL" id="KRH93571.1"/>
    </source>
</evidence>
<protein>
    <submittedName>
        <fullName evidence="1">Uncharacterized protein</fullName>
    </submittedName>
</protein>
<keyword evidence="2" id="KW-1185">Reference proteome</keyword>
<dbReference type="Proteomes" id="UP000051530">
    <property type="component" value="Unassembled WGS sequence"/>
</dbReference>
<reference evidence="1 2" key="1">
    <citation type="submission" date="2015-07" db="EMBL/GenBank/DDBJ databases">
        <title>The genome of Pseudoloma neurophilia, a relevant intracellular parasite of the zebrafish.</title>
        <authorList>
            <person name="Ndikumana S."/>
            <person name="Pelin A."/>
            <person name="Sanders J."/>
            <person name="Corradi N."/>
        </authorList>
    </citation>
    <scope>NUCLEOTIDE SEQUENCE [LARGE SCALE GENOMIC DNA]</scope>
    <source>
        <strain evidence="1 2">MK1</strain>
    </source>
</reference>
<sequence length="46" mass="5565">MLFYTKTIILETNSKKKKFTDKLFSIIKNMTLFRILTDWDFKVSCL</sequence>
<comment type="caution">
    <text evidence="1">The sequence shown here is derived from an EMBL/GenBank/DDBJ whole genome shotgun (WGS) entry which is preliminary data.</text>
</comment>
<organism evidence="1 2">
    <name type="scientific">Pseudoloma neurophilia</name>
    <dbReference type="NCBI Taxonomy" id="146866"/>
    <lineage>
        <taxon>Eukaryota</taxon>
        <taxon>Fungi</taxon>
        <taxon>Fungi incertae sedis</taxon>
        <taxon>Microsporidia</taxon>
        <taxon>Pseudoloma</taxon>
    </lineage>
</organism>
<dbReference type="AlphaFoldDB" id="A0A0R0LW21"/>